<proteinExistence type="inferred from homology"/>
<keyword evidence="2" id="KW-0378">Hydrolase</keyword>
<dbReference type="EMBL" id="JBBWWR010000018">
    <property type="protein sequence ID" value="KAK8943699.1"/>
    <property type="molecule type" value="Genomic_DNA"/>
</dbReference>
<name>A0ABR2LMD3_9ASPA</name>
<comment type="caution">
    <text evidence="3">The sequence shown here is derived from an EMBL/GenBank/DDBJ whole genome shotgun (WGS) entry which is preliminary data.</text>
</comment>
<dbReference type="InterPro" id="IPR018202">
    <property type="entry name" value="Ser_caboxypep_ser_AS"/>
</dbReference>
<dbReference type="Proteomes" id="UP001412067">
    <property type="component" value="Unassembled WGS sequence"/>
</dbReference>
<accession>A0ABR2LMD3</accession>
<evidence type="ECO:0000313" key="3">
    <source>
        <dbReference type="EMBL" id="KAK8943699.1"/>
    </source>
</evidence>
<reference evidence="3 4" key="1">
    <citation type="journal article" date="2022" name="Nat. Plants">
        <title>Genomes of leafy and leafless Platanthera orchids illuminate the evolution of mycoheterotrophy.</title>
        <authorList>
            <person name="Li M.H."/>
            <person name="Liu K.W."/>
            <person name="Li Z."/>
            <person name="Lu H.C."/>
            <person name="Ye Q.L."/>
            <person name="Zhang D."/>
            <person name="Wang J.Y."/>
            <person name="Li Y.F."/>
            <person name="Zhong Z.M."/>
            <person name="Liu X."/>
            <person name="Yu X."/>
            <person name="Liu D.K."/>
            <person name="Tu X.D."/>
            <person name="Liu B."/>
            <person name="Hao Y."/>
            <person name="Liao X.Y."/>
            <person name="Jiang Y.T."/>
            <person name="Sun W.H."/>
            <person name="Chen J."/>
            <person name="Chen Y.Q."/>
            <person name="Ai Y."/>
            <person name="Zhai J.W."/>
            <person name="Wu S.S."/>
            <person name="Zhou Z."/>
            <person name="Hsiao Y.Y."/>
            <person name="Wu W.L."/>
            <person name="Chen Y.Y."/>
            <person name="Lin Y.F."/>
            <person name="Hsu J.L."/>
            <person name="Li C.Y."/>
            <person name="Wang Z.W."/>
            <person name="Zhao X."/>
            <person name="Zhong W.Y."/>
            <person name="Ma X.K."/>
            <person name="Ma L."/>
            <person name="Huang J."/>
            <person name="Chen G.Z."/>
            <person name="Huang M.Z."/>
            <person name="Huang L."/>
            <person name="Peng D.H."/>
            <person name="Luo Y.B."/>
            <person name="Zou S.Q."/>
            <person name="Chen S.P."/>
            <person name="Lan S."/>
            <person name="Tsai W.C."/>
            <person name="Van de Peer Y."/>
            <person name="Liu Z.J."/>
        </authorList>
    </citation>
    <scope>NUCLEOTIDE SEQUENCE [LARGE SCALE GENOMIC DNA]</scope>
    <source>
        <strain evidence="3">Lor288</strain>
    </source>
</reference>
<evidence type="ECO:0000313" key="4">
    <source>
        <dbReference type="Proteomes" id="UP001412067"/>
    </source>
</evidence>
<evidence type="ECO:0000256" key="2">
    <source>
        <dbReference type="RuleBase" id="RU361156"/>
    </source>
</evidence>
<dbReference type="InterPro" id="IPR001563">
    <property type="entry name" value="Peptidase_S10"/>
</dbReference>
<dbReference type="PANTHER" id="PTHR11802:SF254">
    <property type="entry name" value="SERINE CARBOXYPEPTIDASE-LIKE 20"/>
    <property type="match status" value="1"/>
</dbReference>
<dbReference type="SUPFAM" id="SSF53474">
    <property type="entry name" value="alpha/beta-Hydrolases"/>
    <property type="match status" value="1"/>
</dbReference>
<keyword evidence="2 3" id="KW-0121">Carboxypeptidase</keyword>
<dbReference type="Pfam" id="PF00450">
    <property type="entry name" value="Peptidase_S10"/>
    <property type="match status" value="1"/>
</dbReference>
<protein>
    <recommendedName>
        <fullName evidence="2">Carboxypeptidase</fullName>
        <ecNumber evidence="2">3.4.16.-</ecNumber>
    </recommendedName>
</protein>
<dbReference type="PANTHER" id="PTHR11802">
    <property type="entry name" value="SERINE PROTEASE FAMILY S10 SERINE CARBOXYPEPTIDASE"/>
    <property type="match status" value="1"/>
</dbReference>
<dbReference type="Gene3D" id="3.40.50.1820">
    <property type="entry name" value="alpha/beta hydrolase"/>
    <property type="match status" value="1"/>
</dbReference>
<keyword evidence="4" id="KW-1185">Reference proteome</keyword>
<sequence>MRHHSRPLQQRKAAAGTQLLLANEKLLQVGNCWQKEGPVIKLLQLDSCGQATGPFHFKSVGTDGSLPELQLNPYSWSKVSSIIYLDSPAGVGLSYSFNKSDYTTGDLKTASDSHKFLLKWFEQYPEFLANPFYISGESYAGVYVPTLAAEVADGIKVGIKPSINFKGYMVGNGVADEVYDGNALVPFAHGMGLISDDLFQETNAACNESYWNPINVRCEESLSNIDTAIWSLNIYNILEPCYHRTTSSDGVFQNSRIPSSFLRLGESDRPLPVRKRLFGRAWPLRAPVMDGRVPTWPELGRQSVPCMVYSVTSLKLSSHALIFLRYHVFERRT</sequence>
<keyword evidence="2" id="KW-0645">Protease</keyword>
<dbReference type="GO" id="GO:0004180">
    <property type="term" value="F:carboxypeptidase activity"/>
    <property type="evidence" value="ECO:0007669"/>
    <property type="project" value="UniProtKB-KW"/>
</dbReference>
<dbReference type="EC" id="3.4.16.-" evidence="2"/>
<evidence type="ECO:0000256" key="1">
    <source>
        <dbReference type="ARBA" id="ARBA00009431"/>
    </source>
</evidence>
<dbReference type="InterPro" id="IPR029058">
    <property type="entry name" value="AB_hydrolase_fold"/>
</dbReference>
<dbReference type="PROSITE" id="PS00131">
    <property type="entry name" value="CARBOXYPEPT_SER_SER"/>
    <property type="match status" value="1"/>
</dbReference>
<comment type="similarity">
    <text evidence="1 2">Belongs to the peptidase S10 family.</text>
</comment>
<gene>
    <name evidence="3" type="primary">CBP1</name>
    <name evidence="3" type="ORF">KSP40_PGU006916</name>
</gene>
<dbReference type="PRINTS" id="PR00724">
    <property type="entry name" value="CRBOXYPTASEC"/>
</dbReference>
<organism evidence="3 4">
    <name type="scientific">Platanthera guangdongensis</name>
    <dbReference type="NCBI Taxonomy" id="2320717"/>
    <lineage>
        <taxon>Eukaryota</taxon>
        <taxon>Viridiplantae</taxon>
        <taxon>Streptophyta</taxon>
        <taxon>Embryophyta</taxon>
        <taxon>Tracheophyta</taxon>
        <taxon>Spermatophyta</taxon>
        <taxon>Magnoliopsida</taxon>
        <taxon>Liliopsida</taxon>
        <taxon>Asparagales</taxon>
        <taxon>Orchidaceae</taxon>
        <taxon>Orchidoideae</taxon>
        <taxon>Orchideae</taxon>
        <taxon>Orchidinae</taxon>
        <taxon>Platanthera</taxon>
    </lineage>
</organism>